<proteinExistence type="predicted"/>
<sequence>MTYTFIIEPETYTAFHNEDVLIEQCRTWGLLSEKATKIKTFYYKGNDLNVPCTIVGCVDYMTTVIEFDNGQKHCIHPSYLKEMQASSFGVRNTSAAGTDKSDDSVVLSTAAATNTREAGTASPADAASMDKAGMDTYSAAMVGEASELDQQVASEADGVDLFLGANAGDMEDSMDDGIEAGAERSGSSFKGDPDGLVEEYVGPSSKPLLEAAPPAKTSRAKAAKLELPEGKVKMTAVVKEFTTVPNHFADSDDEVIIYEAVSILEPDVLVVGEAWSSHSTTMKKQELEIGDTLTFEAKMIKKKLAKHPVAIKINNPSKIQKNA</sequence>
<keyword evidence="2" id="KW-1185">Reference proteome</keyword>
<dbReference type="Proteomes" id="UP000032534">
    <property type="component" value="Unassembled WGS sequence"/>
</dbReference>
<evidence type="ECO:0000313" key="1">
    <source>
        <dbReference type="EMBL" id="KJD45848.1"/>
    </source>
</evidence>
<gene>
    <name evidence="1" type="ORF">QD47_09365</name>
</gene>
<accession>A0A0D7X4F4</accession>
<reference evidence="1 2" key="1">
    <citation type="submission" date="2014-11" db="EMBL/GenBank/DDBJ databases">
        <title>Draft Genome Sequences of Paenibacillus polymyxa NRRL B-30509 and Paenibacillus terrae NRRL B-30644, Strains from a Poultry Environment that Produce Tridecaptin A and Paenicidins.</title>
        <authorList>
            <person name="van Belkum M.J."/>
            <person name="Lohans C.T."/>
            <person name="Vederas J.C."/>
        </authorList>
    </citation>
    <scope>NUCLEOTIDE SEQUENCE [LARGE SCALE GENOMIC DNA]</scope>
    <source>
        <strain evidence="1 2">NRRL B-30644</strain>
    </source>
</reference>
<dbReference type="OrthoDB" id="2923612at2"/>
<protein>
    <submittedName>
        <fullName evidence="1">Uncharacterized protein</fullName>
    </submittedName>
</protein>
<dbReference type="EMBL" id="JTHP01000014">
    <property type="protein sequence ID" value="KJD45848.1"/>
    <property type="molecule type" value="Genomic_DNA"/>
</dbReference>
<name>A0A0D7X4F4_9BACL</name>
<dbReference type="PATRIC" id="fig|159743.3.peg.2079"/>
<organism evidence="1 2">
    <name type="scientific">Paenibacillus terrae</name>
    <dbReference type="NCBI Taxonomy" id="159743"/>
    <lineage>
        <taxon>Bacteria</taxon>
        <taxon>Bacillati</taxon>
        <taxon>Bacillota</taxon>
        <taxon>Bacilli</taxon>
        <taxon>Bacillales</taxon>
        <taxon>Paenibacillaceae</taxon>
        <taxon>Paenibacillus</taxon>
    </lineage>
</organism>
<evidence type="ECO:0000313" key="2">
    <source>
        <dbReference type="Proteomes" id="UP000032534"/>
    </source>
</evidence>
<comment type="caution">
    <text evidence="1">The sequence shown here is derived from an EMBL/GenBank/DDBJ whole genome shotgun (WGS) entry which is preliminary data.</text>
</comment>
<dbReference type="RefSeq" id="WP_044645880.1">
    <property type="nucleotide sequence ID" value="NZ_JTHP01000014.1"/>
</dbReference>
<dbReference type="AlphaFoldDB" id="A0A0D7X4F4"/>